<keyword evidence="2 7" id="KW-0812">Transmembrane</keyword>
<dbReference type="InterPro" id="IPR015915">
    <property type="entry name" value="Kelch-typ_b-propeller"/>
</dbReference>
<keyword evidence="5" id="KW-0325">Glycoprotein</keyword>
<feature type="transmembrane region" description="Helical" evidence="7">
    <location>
        <begin position="583"/>
        <end position="606"/>
    </location>
</feature>
<evidence type="ECO:0000256" key="6">
    <source>
        <dbReference type="PROSITE-ProRule" id="PRU00087"/>
    </source>
</evidence>
<dbReference type="Proteomes" id="UP001212152">
    <property type="component" value="Unassembled WGS sequence"/>
</dbReference>
<feature type="transmembrane region" description="Helical" evidence="7">
    <location>
        <begin position="668"/>
        <end position="688"/>
    </location>
</feature>
<dbReference type="Gene3D" id="2.120.10.80">
    <property type="entry name" value="Kelch-type beta propeller"/>
    <property type="match status" value="1"/>
</dbReference>
<evidence type="ECO:0000256" key="4">
    <source>
        <dbReference type="ARBA" id="ARBA00023136"/>
    </source>
</evidence>
<evidence type="ECO:0000313" key="10">
    <source>
        <dbReference type="Proteomes" id="UP001212152"/>
    </source>
</evidence>
<evidence type="ECO:0000256" key="3">
    <source>
        <dbReference type="ARBA" id="ARBA00022989"/>
    </source>
</evidence>
<dbReference type="GO" id="GO:0016020">
    <property type="term" value="C:membrane"/>
    <property type="evidence" value="ECO:0007669"/>
    <property type="project" value="UniProtKB-SubCell"/>
</dbReference>
<dbReference type="PROSITE" id="PS50194">
    <property type="entry name" value="FILAMIN_REPEAT"/>
    <property type="match status" value="2"/>
</dbReference>
<name>A0AAD5XJ14_9FUNG</name>
<keyword evidence="10" id="KW-1185">Reference proteome</keyword>
<evidence type="ECO:0000256" key="5">
    <source>
        <dbReference type="ARBA" id="ARBA00023180"/>
    </source>
</evidence>
<feature type="transmembrane region" description="Helical" evidence="7">
    <location>
        <begin position="507"/>
        <end position="529"/>
    </location>
</feature>
<dbReference type="Gene3D" id="2.60.40.10">
    <property type="entry name" value="Immunoglobulins"/>
    <property type="match status" value="2"/>
</dbReference>
<keyword evidence="3 7" id="KW-1133">Transmembrane helix</keyword>
<feature type="transmembrane region" description="Helical" evidence="7">
    <location>
        <begin position="634"/>
        <end position="656"/>
    </location>
</feature>
<gene>
    <name evidence="9" type="ORF">HDU87_008402</name>
</gene>
<dbReference type="Pfam" id="PF00003">
    <property type="entry name" value="7tm_3"/>
    <property type="match status" value="1"/>
</dbReference>
<proteinExistence type="predicted"/>
<evidence type="ECO:0000256" key="7">
    <source>
        <dbReference type="SAM" id="Phobius"/>
    </source>
</evidence>
<organism evidence="9 10">
    <name type="scientific">Geranomyces variabilis</name>
    <dbReference type="NCBI Taxonomy" id="109894"/>
    <lineage>
        <taxon>Eukaryota</taxon>
        <taxon>Fungi</taxon>
        <taxon>Fungi incertae sedis</taxon>
        <taxon>Chytridiomycota</taxon>
        <taxon>Chytridiomycota incertae sedis</taxon>
        <taxon>Chytridiomycetes</taxon>
        <taxon>Spizellomycetales</taxon>
        <taxon>Powellomycetaceae</taxon>
        <taxon>Geranomyces</taxon>
    </lineage>
</organism>
<evidence type="ECO:0000313" key="9">
    <source>
        <dbReference type="EMBL" id="KAJ3171295.1"/>
    </source>
</evidence>
<dbReference type="EMBL" id="JADGJQ010000088">
    <property type="protein sequence ID" value="KAJ3171295.1"/>
    <property type="molecule type" value="Genomic_DNA"/>
</dbReference>
<comment type="caution">
    <text evidence="9">The sequence shown here is derived from an EMBL/GenBank/DDBJ whole genome shotgun (WGS) entry which is preliminary data.</text>
</comment>
<feature type="domain" description="G-protein coupled receptors family 3 profile" evidence="8">
    <location>
        <begin position="467"/>
        <end position="690"/>
    </location>
</feature>
<dbReference type="PANTHER" id="PTHR24060">
    <property type="entry name" value="METABOTROPIC GLUTAMATE RECEPTOR"/>
    <property type="match status" value="1"/>
</dbReference>
<feature type="transmembrane region" description="Helical" evidence="7">
    <location>
        <begin position="700"/>
        <end position="724"/>
    </location>
</feature>
<dbReference type="InterPro" id="IPR017868">
    <property type="entry name" value="Filamin/ABP280_repeat-like"/>
</dbReference>
<evidence type="ECO:0000256" key="2">
    <source>
        <dbReference type="ARBA" id="ARBA00022692"/>
    </source>
</evidence>
<feature type="transmembrane region" description="Helical" evidence="7">
    <location>
        <begin position="472"/>
        <end position="495"/>
    </location>
</feature>
<protein>
    <recommendedName>
        <fullName evidence="8">G-protein coupled receptors family 3 profile domain-containing protein</fullName>
    </recommendedName>
</protein>
<dbReference type="GO" id="GO:0004930">
    <property type="term" value="F:G protein-coupled receptor activity"/>
    <property type="evidence" value="ECO:0007669"/>
    <property type="project" value="InterPro"/>
</dbReference>
<sequence length="905" mass="96967">MTSETWAPIPASVQTWDLMGGGLAWATSQTVGKWWIMTGGISNYSSFFSYWDILPIYALDLEAWEWYAPPDTTQFVDKIYNQDGLAITIDNPAGLVRADGASSCVVDGNKMLVYVGWQCYDEPTLACPNRPTQQIIIDPTTDSQRWTVTPAPIIGAAPKVAYSTSTSIKEGTLGNSLLLFGGQYVNDYNAVFVTNQILILNLTTMAWDEIVVENAAQISLRASSAGIYFNSSFYFLGGHAWDGGTADLWQLLPGAGADINQAVLSGDLLKNPGVAGVQTELSFSLKNVDGSAVTLGGAYVTGTLIQMQGSNGIAIAAIDLQNGTYTIPLLQFSSGEFLLDIYLNGDLYHAPGIPVSFRPSEPQLTKSSVIAGGSAAGLWEDAGAFAITLVDIYGNVVTSDAAEGLTGLSATFESDGLALTPTSMDGALYLTYEGRKAGRDSVNVKLNGQHMAGSPFDINIITAKQISYNDPAIAMATVFNVLGCLLSLLTFLWILKERNTHALRHASPTILAILALAHAALFLGNIFGPTFAAASCYIREWTLFCGATAVLALLLGKTGRLYILFIGRPMRKMKITDGQLMKLAGILVGVAAILLSVKNALVSWTLQRSELGTPNEAWSCQTAPRYSGATNVPAAWNAVLLVWAAGLGTALLYLAYQTRDCLKKSQESRIIVAQFLIVAATVIAYGGASGATKDLSAVKQFYIEVWLVCFDIYVSLLAIVAVNLNSVQNLYAKVWNGASSARRSSAISSTGGMTEEEEVPVSMIPDDRRISGLPSPTDRKGSNAANAADASLRALRWRDEARPRGTIAYPCSLRVASGTRRLLPWLVQWDVGLLLVNTAEGMCALAPGVFSADSASAAIDLRQISAMTWHERTVKIETSTVVAHVRLPSAEQIEALKLHLQPLTK</sequence>
<dbReference type="InterPro" id="IPR017978">
    <property type="entry name" value="GPCR_3_C"/>
</dbReference>
<dbReference type="AlphaFoldDB" id="A0AAD5XJ14"/>
<evidence type="ECO:0000256" key="1">
    <source>
        <dbReference type="ARBA" id="ARBA00004141"/>
    </source>
</evidence>
<evidence type="ECO:0000259" key="8">
    <source>
        <dbReference type="Pfam" id="PF00003"/>
    </source>
</evidence>
<reference evidence="9" key="1">
    <citation type="submission" date="2020-05" db="EMBL/GenBank/DDBJ databases">
        <title>Phylogenomic resolution of chytrid fungi.</title>
        <authorList>
            <person name="Stajich J.E."/>
            <person name="Amses K."/>
            <person name="Simmons R."/>
            <person name="Seto K."/>
            <person name="Myers J."/>
            <person name="Bonds A."/>
            <person name="Quandt C.A."/>
            <person name="Barry K."/>
            <person name="Liu P."/>
            <person name="Grigoriev I."/>
            <person name="Longcore J.E."/>
            <person name="James T.Y."/>
        </authorList>
    </citation>
    <scope>NUCLEOTIDE SEQUENCE</scope>
    <source>
        <strain evidence="9">JEL0379</strain>
    </source>
</reference>
<accession>A0AAD5XJ14</accession>
<dbReference type="InterPro" id="IPR050726">
    <property type="entry name" value="mGluR"/>
</dbReference>
<feature type="transmembrane region" description="Helical" evidence="7">
    <location>
        <begin position="541"/>
        <end position="563"/>
    </location>
</feature>
<comment type="subcellular location">
    <subcellularLocation>
        <location evidence="1">Membrane</location>
        <topology evidence="1">Multi-pass membrane protein</topology>
    </subcellularLocation>
</comment>
<dbReference type="InterPro" id="IPR013783">
    <property type="entry name" value="Ig-like_fold"/>
</dbReference>
<dbReference type="SUPFAM" id="SSF117281">
    <property type="entry name" value="Kelch motif"/>
    <property type="match status" value="1"/>
</dbReference>
<feature type="repeat" description="Filamin" evidence="6">
    <location>
        <begin position="425"/>
        <end position="460"/>
    </location>
</feature>
<keyword evidence="4 7" id="KW-0472">Membrane</keyword>
<feature type="repeat" description="Filamin" evidence="6">
    <location>
        <begin position="254"/>
        <end position="359"/>
    </location>
</feature>